<gene>
    <name evidence="4" type="ORF">CLOSTHATH_03458</name>
</gene>
<dbReference type="FunFam" id="3.40.50.2000:FF:000119">
    <property type="entry name" value="Glycosyl transferase group 1"/>
    <property type="match status" value="1"/>
</dbReference>
<keyword evidence="1 4" id="KW-0808">Transferase</keyword>
<dbReference type="SUPFAM" id="SSF53756">
    <property type="entry name" value="UDP-Glycosyltransferase/glycogen phosphorylase"/>
    <property type="match status" value="1"/>
</dbReference>
<feature type="domain" description="Glycosyl transferase family 1" evidence="2">
    <location>
        <begin position="204"/>
        <end position="359"/>
    </location>
</feature>
<name>D3AIL8_9FIRM</name>
<evidence type="ECO:0000313" key="4">
    <source>
        <dbReference type="EMBL" id="EFC98344.1"/>
    </source>
</evidence>
<evidence type="ECO:0000256" key="1">
    <source>
        <dbReference type="ARBA" id="ARBA00022679"/>
    </source>
</evidence>
<proteinExistence type="predicted"/>
<reference evidence="4 5" key="1">
    <citation type="submission" date="2010-01" db="EMBL/GenBank/DDBJ databases">
        <authorList>
            <person name="Weinstock G."/>
            <person name="Sodergren E."/>
            <person name="Clifton S."/>
            <person name="Fulton L."/>
            <person name="Fulton B."/>
            <person name="Courtney L."/>
            <person name="Fronick C."/>
            <person name="Harrison M."/>
            <person name="Strong C."/>
            <person name="Farmer C."/>
            <person name="Delahaunty K."/>
            <person name="Markovic C."/>
            <person name="Hall O."/>
            <person name="Minx P."/>
            <person name="Tomlinson C."/>
            <person name="Mitreva M."/>
            <person name="Nelson J."/>
            <person name="Hou S."/>
            <person name="Wollam A."/>
            <person name="Pepin K.H."/>
            <person name="Johnson M."/>
            <person name="Bhonagiri V."/>
            <person name="Nash W.E."/>
            <person name="Warren W."/>
            <person name="Chinwalla A."/>
            <person name="Mardis E.R."/>
            <person name="Wilson R.K."/>
        </authorList>
    </citation>
    <scope>NUCLEOTIDE SEQUENCE [LARGE SCALE GENOMIC DNA]</scope>
    <source>
        <strain evidence="4 5">DSM 13479</strain>
    </source>
</reference>
<dbReference type="CDD" id="cd03809">
    <property type="entry name" value="GT4_MtfB-like"/>
    <property type="match status" value="1"/>
</dbReference>
<evidence type="ECO:0000259" key="2">
    <source>
        <dbReference type="Pfam" id="PF00534"/>
    </source>
</evidence>
<evidence type="ECO:0000313" key="5">
    <source>
        <dbReference type="Proteomes" id="UP000004968"/>
    </source>
</evidence>
<dbReference type="PANTHER" id="PTHR46401:SF2">
    <property type="entry name" value="GLYCOSYLTRANSFERASE WBBK-RELATED"/>
    <property type="match status" value="1"/>
</dbReference>
<evidence type="ECO:0000259" key="3">
    <source>
        <dbReference type="Pfam" id="PF13439"/>
    </source>
</evidence>
<dbReference type="AlphaFoldDB" id="D3AIL8"/>
<dbReference type="GO" id="GO:0009103">
    <property type="term" value="P:lipopolysaccharide biosynthetic process"/>
    <property type="evidence" value="ECO:0007669"/>
    <property type="project" value="TreeGrafter"/>
</dbReference>
<accession>D3AIL8</accession>
<keyword evidence="4" id="KW-0328">Glycosyltransferase</keyword>
<dbReference type="EMBL" id="ACIO01000281">
    <property type="protein sequence ID" value="EFC98344.1"/>
    <property type="molecule type" value="Genomic_DNA"/>
</dbReference>
<dbReference type="Gene3D" id="3.40.50.2000">
    <property type="entry name" value="Glycogen Phosphorylase B"/>
    <property type="match status" value="2"/>
</dbReference>
<feature type="domain" description="Glycosyltransferase subfamily 4-like N-terminal" evidence="3">
    <location>
        <begin position="90"/>
        <end position="182"/>
    </location>
</feature>
<dbReference type="PANTHER" id="PTHR46401">
    <property type="entry name" value="GLYCOSYLTRANSFERASE WBBK-RELATED"/>
    <property type="match status" value="1"/>
</dbReference>
<dbReference type="InterPro" id="IPR001296">
    <property type="entry name" value="Glyco_trans_1"/>
</dbReference>
<protein>
    <submittedName>
        <fullName evidence="4">Glycosyltransferase, group 1 family protein</fullName>
        <ecNumber evidence="4">2.4.-.-</ecNumber>
    </submittedName>
</protein>
<sequence>MRIAFDAQLLFEKQKTGIGWNSKKMIDELIQLPGNEYHLNCFNFRKNPERDQLIRQYREKGCIVHECKWMPASVYNHLERLIPFPYRFVFGEKTDITQFFNYTVPLGVRGKRITFVHDMSYKSCPDTMALKTKRWLEDHLEQYCRRADLVITISEFSKCEIIKYLAIPSKKIHVVHCGVDLKQYREIDNIKQIEDVKQKYGIVGNYILYLGTLEPRKNLDSLLTAYMYLKKEQKFVPNLVLAGKKGWLYDSIFEKVKEYGLQENVVFPGYIAASDAPILLSGALLFVFPSLYEGFGIPPLEAMACGTPVITSNSSSLPEVVGDAAILTDPLDIQGLKNAMQKLINSPELRRKLKEKGKLRAEQFSWRASAKRLLNIYNEVKMETGNADI</sequence>
<dbReference type="EC" id="2.4.-.-" evidence="4"/>
<dbReference type="Pfam" id="PF00534">
    <property type="entry name" value="Glycos_transf_1"/>
    <property type="match status" value="1"/>
</dbReference>
<organism evidence="4 5">
    <name type="scientific">Hungatella hathewayi DSM 13479</name>
    <dbReference type="NCBI Taxonomy" id="566550"/>
    <lineage>
        <taxon>Bacteria</taxon>
        <taxon>Bacillati</taxon>
        <taxon>Bacillota</taxon>
        <taxon>Clostridia</taxon>
        <taxon>Lachnospirales</taxon>
        <taxon>Lachnospiraceae</taxon>
        <taxon>Hungatella</taxon>
    </lineage>
</organism>
<dbReference type="GO" id="GO:0016757">
    <property type="term" value="F:glycosyltransferase activity"/>
    <property type="evidence" value="ECO:0007669"/>
    <property type="project" value="UniProtKB-KW"/>
</dbReference>
<dbReference type="HOGENOM" id="CLU_009583_27_0_9"/>
<dbReference type="GeneID" id="93147552"/>
<dbReference type="RefSeq" id="WP_006773929.1">
    <property type="nucleotide sequence ID" value="NZ_GG667667.1"/>
</dbReference>
<dbReference type="InterPro" id="IPR028098">
    <property type="entry name" value="Glyco_trans_4-like_N"/>
</dbReference>
<dbReference type="Proteomes" id="UP000004968">
    <property type="component" value="Unassembled WGS sequence"/>
</dbReference>
<comment type="caution">
    <text evidence="4">The sequence shown here is derived from an EMBL/GenBank/DDBJ whole genome shotgun (WGS) entry which is preliminary data.</text>
</comment>
<dbReference type="Pfam" id="PF13439">
    <property type="entry name" value="Glyco_transf_4"/>
    <property type="match status" value="1"/>
</dbReference>